<feature type="transmembrane region" description="Helical" evidence="1">
    <location>
        <begin position="129"/>
        <end position="149"/>
    </location>
</feature>
<evidence type="ECO:0000313" key="2">
    <source>
        <dbReference type="EMBL" id="MDG4475388.1"/>
    </source>
</evidence>
<gene>
    <name evidence="2" type="ORF">OLX77_04335</name>
</gene>
<keyword evidence="1" id="KW-0472">Membrane</keyword>
<dbReference type="Proteomes" id="UP001154240">
    <property type="component" value="Unassembled WGS sequence"/>
</dbReference>
<evidence type="ECO:0000313" key="3">
    <source>
        <dbReference type="Proteomes" id="UP001154240"/>
    </source>
</evidence>
<feature type="transmembrane region" description="Helical" evidence="1">
    <location>
        <begin position="45"/>
        <end position="78"/>
    </location>
</feature>
<dbReference type="EMBL" id="JAPHEH010000001">
    <property type="protein sequence ID" value="MDG4475388.1"/>
    <property type="molecule type" value="Genomic_DNA"/>
</dbReference>
<evidence type="ECO:0000256" key="1">
    <source>
        <dbReference type="SAM" id="Phobius"/>
    </source>
</evidence>
<accession>A0A9X4RLP9</accession>
<keyword evidence="1" id="KW-1133">Transmembrane helix</keyword>
<dbReference type="RefSeq" id="WP_307632361.1">
    <property type="nucleotide sequence ID" value="NZ_JAPHEH010000001.1"/>
</dbReference>
<reference evidence="2" key="2">
    <citation type="submission" date="2022-10" db="EMBL/GenBank/DDBJ databases">
        <authorList>
            <person name="Aronson H.S."/>
        </authorList>
    </citation>
    <scope>NUCLEOTIDE SEQUENCE</scope>
    <source>
        <strain evidence="2">RS19-109</strain>
    </source>
</reference>
<protein>
    <recommendedName>
        <fullName evidence="4">Yip1 domain-containing protein</fullName>
    </recommendedName>
</protein>
<organism evidence="2 3">
    <name type="scientific">Thiovibrio frasassiensis</name>
    <dbReference type="NCBI Taxonomy" id="2984131"/>
    <lineage>
        <taxon>Bacteria</taxon>
        <taxon>Pseudomonadati</taxon>
        <taxon>Thermodesulfobacteriota</taxon>
        <taxon>Desulfobulbia</taxon>
        <taxon>Desulfobulbales</taxon>
        <taxon>Thiovibrionaceae</taxon>
        <taxon>Thiovibrio</taxon>
    </lineage>
</organism>
<dbReference type="AlphaFoldDB" id="A0A9X4RLP9"/>
<sequence>MNKHDAFKTMAGSMWRTFIACLFAPERLLEREQPLSFSPEQQASFAVVGSLLLSVYAGLGWLSLAVMPVSMLMLYMLFETSDIAGYAAVSVTVCTGWIIVIHPMLSVVVVVLSLVGVYRVIDPSKRRVAIILEVVRFGALLGVVAFIMLHR</sequence>
<keyword evidence="1" id="KW-0812">Transmembrane</keyword>
<proteinExistence type="predicted"/>
<name>A0A9X4RLP9_9BACT</name>
<comment type="caution">
    <text evidence="2">The sequence shown here is derived from an EMBL/GenBank/DDBJ whole genome shotgun (WGS) entry which is preliminary data.</text>
</comment>
<feature type="transmembrane region" description="Helical" evidence="1">
    <location>
        <begin position="84"/>
        <end position="117"/>
    </location>
</feature>
<reference evidence="2" key="1">
    <citation type="journal article" date="2022" name="bioRxiv">
        <title>Thiovibrio frasassiensisgen. nov., sp. nov., an autotrophic, elemental sulfur disproportionating bacterium isolated from sulfidic karst sediment, and proposal of Thiovibrionaceae fam. nov.</title>
        <authorList>
            <person name="Aronson H."/>
            <person name="Thomas C."/>
            <person name="Bhattacharyya M."/>
            <person name="Eckstein S."/>
            <person name="Jensen S."/>
            <person name="Barco R."/>
            <person name="Macalady J."/>
            <person name="Amend J."/>
        </authorList>
    </citation>
    <scope>NUCLEOTIDE SEQUENCE</scope>
    <source>
        <strain evidence="2">RS19-109</strain>
    </source>
</reference>
<keyword evidence="3" id="KW-1185">Reference proteome</keyword>
<evidence type="ECO:0008006" key="4">
    <source>
        <dbReference type="Google" id="ProtNLM"/>
    </source>
</evidence>